<dbReference type="SUPFAM" id="SSF50044">
    <property type="entry name" value="SH3-domain"/>
    <property type="match status" value="1"/>
</dbReference>
<evidence type="ECO:0000256" key="3">
    <source>
        <dbReference type="PROSITE-ProRule" id="PRU00192"/>
    </source>
</evidence>
<evidence type="ECO:0000259" key="5">
    <source>
        <dbReference type="PROSITE" id="PS50002"/>
    </source>
</evidence>
<dbReference type="Gene3D" id="2.30.29.30">
    <property type="entry name" value="Pleckstrin-homology domain (PH domain)/Phosphotyrosine-binding domain (PTB)"/>
    <property type="match status" value="1"/>
</dbReference>
<dbReference type="InterPro" id="IPR035797">
    <property type="entry name" value="ARHGEF16/ARHGEF26_SH3"/>
</dbReference>
<feature type="domain" description="DH" evidence="6">
    <location>
        <begin position="279"/>
        <end position="463"/>
    </location>
</feature>
<organism evidence="7 8">
    <name type="scientific">Lates calcarifer</name>
    <name type="common">Barramundi</name>
    <name type="synonym">Holocentrus calcarifer</name>
    <dbReference type="NCBI Taxonomy" id="8187"/>
    <lineage>
        <taxon>Eukaryota</taxon>
        <taxon>Metazoa</taxon>
        <taxon>Chordata</taxon>
        <taxon>Craniata</taxon>
        <taxon>Vertebrata</taxon>
        <taxon>Euteleostomi</taxon>
        <taxon>Actinopterygii</taxon>
        <taxon>Neopterygii</taxon>
        <taxon>Teleostei</taxon>
        <taxon>Neoteleostei</taxon>
        <taxon>Acanthomorphata</taxon>
        <taxon>Carangaria</taxon>
        <taxon>Carangaria incertae sedis</taxon>
        <taxon>Centropomidae</taxon>
        <taxon>Lates</taxon>
    </lineage>
</organism>
<dbReference type="InterPro" id="IPR036028">
    <property type="entry name" value="SH3-like_dom_sf"/>
</dbReference>
<feature type="domain" description="SH3" evidence="5">
    <location>
        <begin position="614"/>
        <end position="674"/>
    </location>
</feature>
<evidence type="ECO:0000256" key="1">
    <source>
        <dbReference type="ARBA" id="ARBA00022443"/>
    </source>
</evidence>
<dbReference type="SUPFAM" id="SSF50729">
    <property type="entry name" value="PH domain-like"/>
    <property type="match status" value="1"/>
</dbReference>
<proteinExistence type="predicted"/>
<dbReference type="GeneTree" id="ENSGT01030000234571"/>
<dbReference type="SMART" id="SM00326">
    <property type="entry name" value="SH3"/>
    <property type="match status" value="1"/>
</dbReference>
<sequence>MSDSQSDSCVGDHVPLILESQFSTELHIYEPGDECCQPQCPSTPQSETTTPKEDVVDTLVVPQQVVLSTQSPAALKVGTQQLIPKNLAMTSRPKNRHHTTVVTFPIGLEHSSSGTRSRHSTQGPDVSWEDYDSDGGGFALRRNRRNKSYRAAVTSLDIEAMAAGRGGTTTLKPVRENRAPSPSPARSPGRKRTLGRKRKQNHRGSFKDATPRLYQEIRERGLHSTNQDELLDDFVVVEPPVEDQSIVVKSYRPAQLTWSQLPQVKDTGILTLITPQERKRQEAIFEIITSEHSYLHSLGILVRHFKNSEALRKTMTTTEHHHLFSNISVIHQVSQRFFEDLERRHYDNPVIRDISDIVQNHAAHHFEPYIVYCSNETFQQRTLQRLLTSNSAFKETLKQIETSSECGGLPMLSFLILPMQRVTRLPLLLDTICQKTPDRTAEYFAAVWALHAISKLVTSCNDGARRMERTEQMYTIQKQMDFGKIKPFPLVSSSRWLKKRGELAICTEELSIWRAFSNRSYYLFLFNDVLIVTKKKSEESFVVMDYATLENVEVEVVEEAEGRTSSPAKGSSSHHLSFKLQMSKNSEGRSEHISLVAENSFGFIHHIALREYVSGLPQYEATKAYMPKEPDELGLQQAELVIVLRKEEAWCYGERMRDGEKGWFPASCATEITNPTAMENNVQRMKRLRKETNV</sequence>
<keyword evidence="8" id="KW-1185">Reference proteome</keyword>
<protein>
    <submittedName>
        <fullName evidence="7">Rho guanine nucleotide exchange factor (GEF) 16</fullName>
    </submittedName>
</protein>
<dbReference type="FunFam" id="1.20.900.10:FF:000007">
    <property type="entry name" value="rho guanine nucleotide exchange factor 19"/>
    <property type="match status" value="1"/>
</dbReference>
<feature type="region of interest" description="Disordered" evidence="4">
    <location>
        <begin position="164"/>
        <end position="212"/>
    </location>
</feature>
<dbReference type="InterPro" id="IPR047270">
    <property type="entry name" value="PH_ephexin"/>
</dbReference>
<accession>A0A4W6G658</accession>
<dbReference type="CDD" id="cd11938">
    <property type="entry name" value="SH3_ARHGEF16_26"/>
    <property type="match status" value="1"/>
</dbReference>
<evidence type="ECO:0000256" key="4">
    <source>
        <dbReference type="SAM" id="MobiDB-lite"/>
    </source>
</evidence>
<feature type="compositionally biased region" description="Basic residues" evidence="4">
    <location>
        <begin position="188"/>
        <end position="204"/>
    </location>
</feature>
<dbReference type="Gene3D" id="2.30.30.40">
    <property type="entry name" value="SH3 Domains"/>
    <property type="match status" value="1"/>
</dbReference>
<dbReference type="PROSITE" id="PS50010">
    <property type="entry name" value="DH_2"/>
    <property type="match status" value="1"/>
</dbReference>
<dbReference type="CDD" id="cd01221">
    <property type="entry name" value="PH_ephexin"/>
    <property type="match status" value="1"/>
</dbReference>
<dbReference type="Gene3D" id="1.20.900.10">
    <property type="entry name" value="Dbl homology (DH) domain"/>
    <property type="match status" value="1"/>
</dbReference>
<dbReference type="PANTHER" id="PTHR12845">
    <property type="entry name" value="GUANINE NUCLEOTIDE EXCHANGE FACTOR"/>
    <property type="match status" value="1"/>
</dbReference>
<keyword evidence="2" id="KW-0344">Guanine-nucleotide releasing factor</keyword>
<feature type="compositionally biased region" description="Low complexity" evidence="4">
    <location>
        <begin position="110"/>
        <end position="123"/>
    </location>
</feature>
<dbReference type="Proteomes" id="UP000314980">
    <property type="component" value="Unassembled WGS sequence"/>
</dbReference>
<reference evidence="8" key="1">
    <citation type="submission" date="2015-09" db="EMBL/GenBank/DDBJ databases">
        <authorList>
            <person name="Sai Rama Sridatta P."/>
        </authorList>
    </citation>
    <scope>NUCLEOTIDE SEQUENCE [LARGE SCALE GENOMIC DNA]</scope>
</reference>
<reference evidence="7" key="3">
    <citation type="submission" date="2025-09" db="UniProtKB">
        <authorList>
            <consortium name="Ensembl"/>
        </authorList>
    </citation>
    <scope>IDENTIFICATION</scope>
</reference>
<dbReference type="InterPro" id="IPR035899">
    <property type="entry name" value="DBL_dom_sf"/>
</dbReference>
<dbReference type="Pfam" id="PF00018">
    <property type="entry name" value="SH3_1"/>
    <property type="match status" value="1"/>
</dbReference>
<evidence type="ECO:0000259" key="6">
    <source>
        <dbReference type="PROSITE" id="PS50010"/>
    </source>
</evidence>
<dbReference type="InterPro" id="IPR000219">
    <property type="entry name" value="DH_dom"/>
</dbReference>
<evidence type="ECO:0000256" key="2">
    <source>
        <dbReference type="ARBA" id="ARBA00022658"/>
    </source>
</evidence>
<dbReference type="SUPFAM" id="SSF48065">
    <property type="entry name" value="DBL homology domain (DH-domain)"/>
    <property type="match status" value="1"/>
</dbReference>
<dbReference type="Pfam" id="PF00621">
    <property type="entry name" value="RhoGEF"/>
    <property type="match status" value="1"/>
</dbReference>
<keyword evidence="1 3" id="KW-0728">SH3 domain</keyword>
<dbReference type="GO" id="GO:0005085">
    <property type="term" value="F:guanyl-nucleotide exchange factor activity"/>
    <property type="evidence" value="ECO:0007669"/>
    <property type="project" value="UniProtKB-KW"/>
</dbReference>
<dbReference type="PANTHER" id="PTHR12845:SF3">
    <property type="entry name" value="RHO GUANINE NUCLEOTIDE EXCHANGE FACTOR 16"/>
    <property type="match status" value="1"/>
</dbReference>
<dbReference type="InterPro" id="IPR011993">
    <property type="entry name" value="PH-like_dom_sf"/>
</dbReference>
<dbReference type="CDD" id="cd00160">
    <property type="entry name" value="RhoGEF"/>
    <property type="match status" value="1"/>
</dbReference>
<dbReference type="InterPro" id="IPR001452">
    <property type="entry name" value="SH3_domain"/>
</dbReference>
<evidence type="ECO:0000313" key="8">
    <source>
        <dbReference type="Proteomes" id="UP000314980"/>
    </source>
</evidence>
<dbReference type="InterPro" id="IPR047271">
    <property type="entry name" value="Ephexin-like"/>
</dbReference>
<feature type="region of interest" description="Disordered" evidence="4">
    <location>
        <begin position="108"/>
        <end position="131"/>
    </location>
</feature>
<dbReference type="AlphaFoldDB" id="A0A4W6G658"/>
<evidence type="ECO:0000313" key="7">
    <source>
        <dbReference type="Ensembl" id="ENSLCAP00010059069.1"/>
    </source>
</evidence>
<name>A0A4W6G658_LATCA</name>
<dbReference type="PROSITE" id="PS50002">
    <property type="entry name" value="SH3"/>
    <property type="match status" value="1"/>
</dbReference>
<gene>
    <name evidence="7" type="primary">ARHGEF16</name>
    <name evidence="7" type="synonym">arhgef16</name>
</gene>
<dbReference type="SMART" id="SM00325">
    <property type="entry name" value="RhoGEF"/>
    <property type="match status" value="1"/>
</dbReference>
<reference evidence="7" key="2">
    <citation type="submission" date="2025-08" db="UniProtKB">
        <authorList>
            <consortium name="Ensembl"/>
        </authorList>
    </citation>
    <scope>IDENTIFICATION</scope>
</reference>
<dbReference type="Ensembl" id="ENSLCAT00010060675.1">
    <property type="protein sequence ID" value="ENSLCAP00010059069.1"/>
    <property type="gene ID" value="ENSLCAG00010027541.1"/>
</dbReference>